<evidence type="ECO:0000313" key="5">
    <source>
        <dbReference type="Proteomes" id="UP001381693"/>
    </source>
</evidence>
<dbReference type="InterPro" id="IPR042418">
    <property type="entry name" value="TXNDC15"/>
</dbReference>
<keyword evidence="4" id="KW-0456">Lyase</keyword>
<proteinExistence type="predicted"/>
<feature type="compositionally biased region" description="Acidic residues" evidence="1">
    <location>
        <begin position="225"/>
        <end position="235"/>
    </location>
</feature>
<evidence type="ECO:0000313" key="4">
    <source>
        <dbReference type="EMBL" id="KAK7067148.1"/>
    </source>
</evidence>
<feature type="compositionally biased region" description="Low complexity" evidence="1">
    <location>
        <begin position="253"/>
        <end position="265"/>
    </location>
</feature>
<dbReference type="InterPro" id="IPR036249">
    <property type="entry name" value="Thioredoxin-like_sf"/>
</dbReference>
<feature type="compositionally biased region" description="Polar residues" evidence="1">
    <location>
        <begin position="143"/>
        <end position="152"/>
    </location>
</feature>
<feature type="compositionally biased region" description="Polar residues" evidence="1">
    <location>
        <begin position="238"/>
        <end position="248"/>
    </location>
</feature>
<evidence type="ECO:0000256" key="1">
    <source>
        <dbReference type="SAM" id="MobiDB-lite"/>
    </source>
</evidence>
<dbReference type="InterPro" id="IPR013766">
    <property type="entry name" value="Thioredoxin_domain"/>
</dbReference>
<feature type="domain" description="Thioredoxin" evidence="3">
    <location>
        <begin position="263"/>
        <end position="396"/>
    </location>
</feature>
<sequence>MKKHPPNFQKCVLVLLLTLTCVQPLTQSDDCDTEIENESCPKLNEGRENVVDNAESGRSVFVEKHGCHGNHKADENLVNSDLNTGSCRRKEELEEEEDQSELSMLGEQAKISDSDKSCDLDKKDAAASTNDIEEGCEGKQVKTDSLLTTGNSDNEKEKTSTNIEDDAEPHPPVQMTNEEAENADQDAEAETAPLQLREILLKLKPEGLTDNDDEQTTDFSVTESIGEDGEVEEDLAASSGSAEKQTTGLDIISGDSSKNGSGSGVSKKAVCLELNTTESSKDVEVINATLLMKLLQVNPSIINRSAAGPCHLIYFFSPYCPFSVVGSPYVNAMARSLKNIPVYGLDSIEHHSVNARYGVMGTPTLLLFHNGIGVGRYNASEFSVAQLLAFINHYTDQTVLDINVTSSDFRANLPSQVAEGRPYALWASWIFLLSCAAWLFLTSELCARLTEAILNNWREAEAQNDQD</sequence>
<feature type="chain" id="PRO_5042870023" evidence="2">
    <location>
        <begin position="29"/>
        <end position="467"/>
    </location>
</feature>
<feature type="signal peptide" evidence="2">
    <location>
        <begin position="1"/>
        <end position="28"/>
    </location>
</feature>
<dbReference type="SUPFAM" id="SSF52833">
    <property type="entry name" value="Thioredoxin-like"/>
    <property type="match status" value="1"/>
</dbReference>
<comment type="caution">
    <text evidence="4">The sequence shown here is derived from an EMBL/GenBank/DDBJ whole genome shotgun (WGS) entry which is preliminary data.</text>
</comment>
<protein>
    <submittedName>
        <fullName evidence="4">Txndc15p</fullName>
        <ecNumber evidence="4">4.2.1.96</ecNumber>
    </submittedName>
</protein>
<feature type="compositionally biased region" description="Basic and acidic residues" evidence="1">
    <location>
        <begin position="110"/>
        <end position="122"/>
    </location>
</feature>
<evidence type="ECO:0000256" key="2">
    <source>
        <dbReference type="SAM" id="SignalP"/>
    </source>
</evidence>
<dbReference type="PROSITE" id="PS51352">
    <property type="entry name" value="THIOREDOXIN_2"/>
    <property type="match status" value="1"/>
</dbReference>
<feature type="region of interest" description="Disordered" evidence="1">
    <location>
        <begin position="88"/>
        <end position="122"/>
    </location>
</feature>
<dbReference type="PANTHER" id="PTHR14684">
    <property type="entry name" value="THIOREDOXIN DOMAIN-CONTAINING PROTEIN 15"/>
    <property type="match status" value="1"/>
</dbReference>
<dbReference type="Proteomes" id="UP001381693">
    <property type="component" value="Unassembled WGS sequence"/>
</dbReference>
<dbReference type="PANTHER" id="PTHR14684:SF2">
    <property type="entry name" value="THIOREDOXIN DOMAIN-CONTAINING PROTEIN 15"/>
    <property type="match status" value="1"/>
</dbReference>
<dbReference type="GO" id="GO:0005929">
    <property type="term" value="C:cilium"/>
    <property type="evidence" value="ECO:0007669"/>
    <property type="project" value="TreeGrafter"/>
</dbReference>
<feature type="region of interest" description="Disordered" evidence="1">
    <location>
        <begin position="136"/>
        <end position="189"/>
    </location>
</feature>
<accession>A0AAN8ZX88</accession>
<dbReference type="GO" id="GO:0060271">
    <property type="term" value="P:cilium assembly"/>
    <property type="evidence" value="ECO:0007669"/>
    <property type="project" value="TreeGrafter"/>
</dbReference>
<feature type="region of interest" description="Disordered" evidence="1">
    <location>
        <begin position="205"/>
        <end position="265"/>
    </location>
</feature>
<dbReference type="EMBL" id="JAXCGZ010018915">
    <property type="protein sequence ID" value="KAK7067148.1"/>
    <property type="molecule type" value="Genomic_DNA"/>
</dbReference>
<keyword evidence="5" id="KW-1185">Reference proteome</keyword>
<dbReference type="Pfam" id="PF00085">
    <property type="entry name" value="Thioredoxin"/>
    <property type="match status" value="1"/>
</dbReference>
<name>A0AAN8ZX88_HALRR</name>
<dbReference type="Gene3D" id="3.40.30.10">
    <property type="entry name" value="Glutaredoxin"/>
    <property type="match status" value="1"/>
</dbReference>
<evidence type="ECO:0000259" key="3">
    <source>
        <dbReference type="PROSITE" id="PS51352"/>
    </source>
</evidence>
<feature type="compositionally biased region" description="Acidic residues" evidence="1">
    <location>
        <begin position="178"/>
        <end position="189"/>
    </location>
</feature>
<keyword evidence="2" id="KW-0732">Signal</keyword>
<organism evidence="4 5">
    <name type="scientific">Halocaridina rubra</name>
    <name type="common">Hawaiian red shrimp</name>
    <dbReference type="NCBI Taxonomy" id="373956"/>
    <lineage>
        <taxon>Eukaryota</taxon>
        <taxon>Metazoa</taxon>
        <taxon>Ecdysozoa</taxon>
        <taxon>Arthropoda</taxon>
        <taxon>Crustacea</taxon>
        <taxon>Multicrustacea</taxon>
        <taxon>Malacostraca</taxon>
        <taxon>Eumalacostraca</taxon>
        <taxon>Eucarida</taxon>
        <taxon>Decapoda</taxon>
        <taxon>Pleocyemata</taxon>
        <taxon>Caridea</taxon>
        <taxon>Atyoidea</taxon>
        <taxon>Atyidae</taxon>
        <taxon>Halocaridina</taxon>
    </lineage>
</organism>
<gene>
    <name evidence="4" type="primary">TXNDC15</name>
    <name evidence="4" type="ORF">SK128_002902</name>
</gene>
<reference evidence="4 5" key="1">
    <citation type="submission" date="2023-11" db="EMBL/GenBank/DDBJ databases">
        <title>Halocaridina rubra genome assembly.</title>
        <authorList>
            <person name="Smith C."/>
        </authorList>
    </citation>
    <scope>NUCLEOTIDE SEQUENCE [LARGE SCALE GENOMIC DNA]</scope>
    <source>
        <strain evidence="4">EP-1</strain>
        <tissue evidence="4">Whole</tissue>
    </source>
</reference>
<dbReference type="EC" id="4.2.1.96" evidence="4"/>
<dbReference type="AlphaFoldDB" id="A0AAN8ZX88"/>
<dbReference type="GO" id="GO:0008124">
    <property type="term" value="F:4-alpha-hydroxytetrahydrobiopterin dehydratase activity"/>
    <property type="evidence" value="ECO:0007669"/>
    <property type="project" value="UniProtKB-EC"/>
</dbReference>